<evidence type="ECO:0000256" key="2">
    <source>
        <dbReference type="ARBA" id="ARBA00023002"/>
    </source>
</evidence>
<accession>A0A2P4ZBL9</accession>
<evidence type="ECO:0000259" key="3">
    <source>
        <dbReference type="SMART" id="SM00829"/>
    </source>
</evidence>
<evidence type="ECO:0000256" key="1">
    <source>
        <dbReference type="ARBA" id="ARBA00008072"/>
    </source>
</evidence>
<keyword evidence="2" id="KW-0560">Oxidoreductase</keyword>
<dbReference type="SMART" id="SM00829">
    <property type="entry name" value="PKS_ER"/>
    <property type="match status" value="1"/>
</dbReference>
<dbReference type="Proteomes" id="UP000054821">
    <property type="component" value="Unassembled WGS sequence"/>
</dbReference>
<dbReference type="Pfam" id="PF08240">
    <property type="entry name" value="ADH_N"/>
    <property type="match status" value="1"/>
</dbReference>
<dbReference type="EMBL" id="JPDN02000046">
    <property type="protein sequence ID" value="PON21677.1"/>
    <property type="molecule type" value="Genomic_DNA"/>
</dbReference>
<dbReference type="RefSeq" id="XP_018656230.2">
    <property type="nucleotide sequence ID" value="XM_018810544.2"/>
</dbReference>
<name>A0A2P4ZBL9_9HYPO</name>
<proteinExistence type="inferred from homology"/>
<feature type="non-terminal residue" evidence="4">
    <location>
        <position position="1"/>
    </location>
</feature>
<dbReference type="PANTHER" id="PTHR45348:SF2">
    <property type="entry name" value="ZINC-TYPE ALCOHOL DEHYDROGENASE-LIKE PROTEIN C2E1P3.01"/>
    <property type="match status" value="1"/>
</dbReference>
<dbReference type="PANTHER" id="PTHR45348">
    <property type="entry name" value="HYPOTHETICAL OXIDOREDUCTASE (EUROFUNG)"/>
    <property type="match status" value="1"/>
</dbReference>
<dbReference type="AlphaFoldDB" id="A0A2P4ZBL9"/>
<comment type="caution">
    <text evidence="4">The sequence shown here is derived from an EMBL/GenBank/DDBJ whole genome shotgun (WGS) entry which is preliminary data.</text>
</comment>
<reference evidence="4 5" key="1">
    <citation type="journal article" date="2016" name="Genome Announc.">
        <title>Draft Whole-Genome Sequence of Trichoderma gamsii T6085, a Promising Biocontrol Agent of Fusarium Head Blight on Wheat.</title>
        <authorList>
            <person name="Baroncelli R."/>
            <person name="Zapparata A."/>
            <person name="Piaggeschi G."/>
            <person name="Sarrocco S."/>
            <person name="Vannacci G."/>
        </authorList>
    </citation>
    <scope>NUCLEOTIDE SEQUENCE [LARGE SCALE GENOMIC DNA]</scope>
    <source>
        <strain evidence="4 5">T6085</strain>
    </source>
</reference>
<keyword evidence="5" id="KW-1185">Reference proteome</keyword>
<dbReference type="Gene3D" id="3.40.50.720">
    <property type="entry name" value="NAD(P)-binding Rossmann-like Domain"/>
    <property type="match status" value="1"/>
</dbReference>
<dbReference type="STRING" id="398673.A0A2P4ZBL9"/>
<dbReference type="SUPFAM" id="SSF51735">
    <property type="entry name" value="NAD(P)-binding Rossmann-fold domains"/>
    <property type="match status" value="1"/>
</dbReference>
<dbReference type="InterPro" id="IPR013149">
    <property type="entry name" value="ADH-like_C"/>
</dbReference>
<comment type="similarity">
    <text evidence="1">Belongs to the zinc-containing alcohol dehydrogenase family.</text>
</comment>
<dbReference type="CDD" id="cd08249">
    <property type="entry name" value="enoyl_reductase_like"/>
    <property type="match status" value="1"/>
</dbReference>
<evidence type="ECO:0000313" key="4">
    <source>
        <dbReference type="EMBL" id="PON21677.1"/>
    </source>
</evidence>
<dbReference type="InterPro" id="IPR036291">
    <property type="entry name" value="NAD(P)-bd_dom_sf"/>
</dbReference>
<dbReference type="InterPro" id="IPR011032">
    <property type="entry name" value="GroES-like_sf"/>
</dbReference>
<dbReference type="InterPro" id="IPR013154">
    <property type="entry name" value="ADH-like_N"/>
</dbReference>
<organism evidence="4 5">
    <name type="scientific">Trichoderma gamsii</name>
    <dbReference type="NCBI Taxonomy" id="398673"/>
    <lineage>
        <taxon>Eukaryota</taxon>
        <taxon>Fungi</taxon>
        <taxon>Dikarya</taxon>
        <taxon>Ascomycota</taxon>
        <taxon>Pezizomycotina</taxon>
        <taxon>Sordariomycetes</taxon>
        <taxon>Hypocreomycetidae</taxon>
        <taxon>Hypocreales</taxon>
        <taxon>Hypocreaceae</taxon>
        <taxon>Trichoderma</taxon>
    </lineage>
</organism>
<sequence length="405" mass="43651">IAAWWFDAHQWNVFVSRSENVCRIRCNPTPSLFCSPVGKLDHMTSQLALHHRECGVATVSECATPVPANDEVVVKVAAVCLNPIDWKILYGAKSSAPTILGCDLAGTVASIGDEVTAIEVGDRVIGFTAGGNPLRPNDGAFAQYVAVPAHVVLHIPHDMSFESGATLPTPIFVSGFSLYRNLSVPYPSLPSEAVSSTPTTDDESRSKSILIYGGGTSNGLMQIQLAKLSGLLVYTVCSRASHELVKQCGADHIFYHDAPSTLEDLRIATQGKIQIAVDCIATEQSAAICASNMEVSGGKYISFTGARIRDRRITTVNIFGFTMLNIEFLFEAIGIRADINVEDVTFATDFARRAERLIARNAIKPSAAEVRPGGLDGIVSGLEDMKAGRVRGRRLVYVVDQPNKR</sequence>
<protein>
    <submittedName>
        <fullName evidence="4">TOXD</fullName>
    </submittedName>
</protein>
<dbReference type="GeneID" id="29990627"/>
<dbReference type="Gene3D" id="3.90.180.10">
    <property type="entry name" value="Medium-chain alcohol dehydrogenases, catalytic domain"/>
    <property type="match status" value="1"/>
</dbReference>
<dbReference type="GO" id="GO:0016651">
    <property type="term" value="F:oxidoreductase activity, acting on NAD(P)H"/>
    <property type="evidence" value="ECO:0007669"/>
    <property type="project" value="InterPro"/>
</dbReference>
<evidence type="ECO:0000313" key="5">
    <source>
        <dbReference type="Proteomes" id="UP000054821"/>
    </source>
</evidence>
<dbReference type="InterPro" id="IPR020843">
    <property type="entry name" value="ER"/>
</dbReference>
<feature type="domain" description="Enoyl reductase (ER)" evidence="3">
    <location>
        <begin position="55"/>
        <end position="396"/>
    </location>
</feature>
<dbReference type="InterPro" id="IPR047122">
    <property type="entry name" value="Trans-enoyl_RdTase-like"/>
</dbReference>
<dbReference type="SUPFAM" id="SSF50129">
    <property type="entry name" value="GroES-like"/>
    <property type="match status" value="1"/>
</dbReference>
<dbReference type="Pfam" id="PF00107">
    <property type="entry name" value="ADH_zinc_N"/>
    <property type="match status" value="1"/>
</dbReference>
<gene>
    <name evidence="4" type="ORF">TGAM01_v209415</name>
</gene>